<dbReference type="GO" id="GO:1990423">
    <property type="term" value="C:RZZ complex"/>
    <property type="evidence" value="ECO:0007669"/>
    <property type="project" value="TreeGrafter"/>
</dbReference>
<feature type="domain" description="ZW10 C-terminal helical" evidence="3">
    <location>
        <begin position="863"/>
        <end position="1005"/>
    </location>
</feature>
<dbReference type="InParanoid" id="A0A0H2S0U9"/>
<feature type="compositionally biased region" description="Acidic residues" evidence="1">
    <location>
        <begin position="584"/>
        <end position="593"/>
    </location>
</feature>
<dbReference type="Gene3D" id="1.10.357.150">
    <property type="match status" value="1"/>
</dbReference>
<evidence type="ECO:0008006" key="6">
    <source>
        <dbReference type="Google" id="ProtNLM"/>
    </source>
</evidence>
<dbReference type="STRING" id="27342.A0A0H2S0U9"/>
<dbReference type="GO" id="GO:0006888">
    <property type="term" value="P:endoplasmic reticulum to Golgi vesicle-mediated transport"/>
    <property type="evidence" value="ECO:0007669"/>
    <property type="project" value="TreeGrafter"/>
</dbReference>
<evidence type="ECO:0000259" key="2">
    <source>
        <dbReference type="Pfam" id="PF20665"/>
    </source>
</evidence>
<dbReference type="EMBL" id="KQ085899">
    <property type="protein sequence ID" value="KLO17945.1"/>
    <property type="molecule type" value="Genomic_DNA"/>
</dbReference>
<feature type="region of interest" description="Disordered" evidence="1">
    <location>
        <begin position="677"/>
        <end position="702"/>
    </location>
</feature>
<gene>
    <name evidence="4" type="ORF">SCHPADRAFT_936603</name>
</gene>
<dbReference type="Pfam" id="PF20665">
    <property type="entry name" value="Zw10_middle"/>
    <property type="match status" value="1"/>
</dbReference>
<evidence type="ECO:0000259" key="3">
    <source>
        <dbReference type="Pfam" id="PF22766"/>
    </source>
</evidence>
<dbReference type="PANTHER" id="PTHR12205">
    <property type="entry name" value="CENTROMERE/KINETOCHORE PROTEIN ZW10"/>
    <property type="match status" value="1"/>
</dbReference>
<organism evidence="4 5">
    <name type="scientific">Schizopora paradoxa</name>
    <dbReference type="NCBI Taxonomy" id="27342"/>
    <lineage>
        <taxon>Eukaryota</taxon>
        <taxon>Fungi</taxon>
        <taxon>Dikarya</taxon>
        <taxon>Basidiomycota</taxon>
        <taxon>Agaricomycotina</taxon>
        <taxon>Agaricomycetes</taxon>
        <taxon>Hymenochaetales</taxon>
        <taxon>Schizoporaceae</taxon>
        <taxon>Schizopora</taxon>
    </lineage>
</organism>
<evidence type="ECO:0000313" key="4">
    <source>
        <dbReference type="EMBL" id="KLO17945.1"/>
    </source>
</evidence>
<feature type="region of interest" description="Disordered" evidence="1">
    <location>
        <begin position="520"/>
        <end position="606"/>
    </location>
</feature>
<name>A0A0H2S0U9_9AGAM</name>
<proteinExistence type="predicted"/>
<feature type="region of interest" description="Disordered" evidence="1">
    <location>
        <begin position="641"/>
        <end position="662"/>
    </location>
</feature>
<dbReference type="PANTHER" id="PTHR12205:SF0">
    <property type="entry name" value="CENTROMERE_KINETOCHORE PROTEIN ZW10 HOMOLOG"/>
    <property type="match status" value="1"/>
</dbReference>
<dbReference type="Proteomes" id="UP000053477">
    <property type="component" value="Unassembled WGS sequence"/>
</dbReference>
<evidence type="ECO:0000313" key="5">
    <source>
        <dbReference type="Proteomes" id="UP000053477"/>
    </source>
</evidence>
<keyword evidence="5" id="KW-1185">Reference proteome</keyword>
<dbReference type="OrthoDB" id="534815at2759"/>
<evidence type="ECO:0000256" key="1">
    <source>
        <dbReference type="SAM" id="MobiDB-lite"/>
    </source>
</evidence>
<feature type="compositionally biased region" description="Low complexity" evidence="1">
    <location>
        <begin position="677"/>
        <end position="690"/>
    </location>
</feature>
<accession>A0A0H2S0U9</accession>
<dbReference type="GO" id="GO:0005737">
    <property type="term" value="C:cytoplasm"/>
    <property type="evidence" value="ECO:0007669"/>
    <property type="project" value="GOC"/>
</dbReference>
<feature type="domain" description="Centromere/kinetochore protein zw10 middle" evidence="2">
    <location>
        <begin position="334"/>
        <end position="417"/>
    </location>
</feature>
<protein>
    <recommendedName>
        <fullName evidence="6">Retrograde transport protein Dsl1 C-terminal domain-containing protein</fullName>
    </recommendedName>
</protein>
<dbReference type="GO" id="GO:0007094">
    <property type="term" value="P:mitotic spindle assembly checkpoint signaling"/>
    <property type="evidence" value="ECO:0007669"/>
    <property type="project" value="TreeGrafter"/>
</dbReference>
<feature type="compositionally biased region" description="Low complexity" evidence="1">
    <location>
        <begin position="642"/>
        <end position="662"/>
    </location>
</feature>
<feature type="compositionally biased region" description="Low complexity" evidence="1">
    <location>
        <begin position="525"/>
        <end position="542"/>
    </location>
</feature>
<feature type="region of interest" description="Disordered" evidence="1">
    <location>
        <begin position="480"/>
        <end position="503"/>
    </location>
</feature>
<dbReference type="InterPro" id="IPR055148">
    <property type="entry name" value="ZW10_C_2"/>
</dbReference>
<dbReference type="InterPro" id="IPR046362">
    <property type="entry name" value="Zw10/DSL1_C_sf"/>
</dbReference>
<sequence length="1014" mass="110743">MDNLPLPEHLLRKDQAKDASSVSSDILSRMANTARSALTADLASSWVAELDRTLEDTKDRITSRIQAELVTFERQLATSKSVQNRFKNLSLNIDELEDALANETSGLLPTLLKTLNAHSVLAQETQDTITLAESLEYISECRSALASLEQHVRAGQLSEAVEEVKKLQSLVDTAPLAVSKAEVMTDLKGRLRSLNYNAQEQLSEAYSRSVKISSTSFTICSAVQVSKSQVIISLPDVLKSISPDSLASFLTSLKKELVAHFIDFPLQQHVSSSVSSATEGPPSHTFSLFPVPAHLPVSKADSNLTIGYLRSLVTYLSQHLFPCLPQTQNSAFPRTLCKPLTQGILSFVLIPSIPASLADVPTFLHLVNDAVTFEEEFIAQILSDNEEREIKNWAGNIASHYGRKRRVDLLEKARKLILAGGHGEFHVEVEVHAKSSQRDTPPPGSVLAQSVVLQDADADDAGAAEEAATAWDLEADDALEEEPNGNGHAHAGNDGKDSSSEGVDEEVAWGFDDDEATVAEQQTESNLNSTNGTSGHTNGNSNEPTAQVDENGENDDSDAWGWGEGNDNLDDSTEPQTDSITSSNDDDAWDDSWNEPQNNYVPPISPLKPVKVAKRLEKFSAKSKPNSPVLATSPQLAQNAASSPLSSSFTSSHMKSPSSLPASSSFASISSSSFGSRHGVSSSVPKSQEPVRPPQPPPKEHYTVSTLTQDLVEVVRSVLSEGLQCQRSNVFSRSKIQLKEAATPPSQLILQAAPSVLDLYRALFGVTHAEEIRRKPVLSMRFSNDCIYLSETVEKLMSKEINLSQSVKDQLRDSVQKVNGLGDWLYEDTIAKQGTLVINDLQRTEGLTDTGDPERFDDCESVMNDVLRNIRSVGYQWQKVLPRSKYLHAIGQVVESALSKVIEDILALPDIPELDSRRLSELCRILNALEGLFADDPETGSVAIDHVPSWLKYSYLTELLEASIADISYLFDEGALIDFDVTELVSVIRALFADTPLRTNTIAKLMKGHPVVHY</sequence>
<dbReference type="Pfam" id="PF22766">
    <property type="entry name" value="ZW10_C2"/>
    <property type="match status" value="1"/>
</dbReference>
<dbReference type="InterPro" id="IPR048344">
    <property type="entry name" value="Zw10_middle"/>
</dbReference>
<reference evidence="4 5" key="1">
    <citation type="submission" date="2015-04" db="EMBL/GenBank/DDBJ databases">
        <title>Complete genome sequence of Schizopora paradoxa KUC8140, a cosmopolitan wood degrader in East Asia.</title>
        <authorList>
            <consortium name="DOE Joint Genome Institute"/>
            <person name="Min B."/>
            <person name="Park H."/>
            <person name="Jang Y."/>
            <person name="Kim J.-J."/>
            <person name="Kim K.H."/>
            <person name="Pangilinan J."/>
            <person name="Lipzen A."/>
            <person name="Riley R."/>
            <person name="Grigoriev I.V."/>
            <person name="Spatafora J.W."/>
            <person name="Choi I.-G."/>
        </authorList>
    </citation>
    <scope>NUCLEOTIDE SEQUENCE [LARGE SCALE GENOMIC DNA]</scope>
    <source>
        <strain evidence="4 5">KUC8140</strain>
    </source>
</reference>
<dbReference type="AlphaFoldDB" id="A0A0H2S0U9"/>